<evidence type="ECO:0000256" key="1">
    <source>
        <dbReference type="SAM" id="MobiDB-lite"/>
    </source>
</evidence>
<dbReference type="EMBL" id="NBNE01006584">
    <property type="protein sequence ID" value="OWZ01827.1"/>
    <property type="molecule type" value="Genomic_DNA"/>
</dbReference>
<evidence type="ECO:0008006" key="4">
    <source>
        <dbReference type="Google" id="ProtNLM"/>
    </source>
</evidence>
<gene>
    <name evidence="2" type="ORF">PHMEG_00026715</name>
</gene>
<accession>A0A225VAL3</accession>
<comment type="caution">
    <text evidence="2">The sequence shown here is derived from an EMBL/GenBank/DDBJ whole genome shotgun (WGS) entry which is preliminary data.</text>
</comment>
<organism evidence="2 3">
    <name type="scientific">Phytophthora megakarya</name>
    <dbReference type="NCBI Taxonomy" id="4795"/>
    <lineage>
        <taxon>Eukaryota</taxon>
        <taxon>Sar</taxon>
        <taxon>Stramenopiles</taxon>
        <taxon>Oomycota</taxon>
        <taxon>Peronosporomycetes</taxon>
        <taxon>Peronosporales</taxon>
        <taxon>Peronosporaceae</taxon>
        <taxon>Phytophthora</taxon>
    </lineage>
</organism>
<dbReference type="OrthoDB" id="128579at2759"/>
<feature type="region of interest" description="Disordered" evidence="1">
    <location>
        <begin position="89"/>
        <end position="121"/>
    </location>
</feature>
<keyword evidence="3" id="KW-1185">Reference proteome</keyword>
<sequence length="121" mass="12940">MAKGSSMAITATPARSGGHDGFETPGTDDLVTTERTVSFSDSVFDPDAQDEDEYDKAPVQELDLPEDAEMFVTKRGGVKLLSRNLADEFDEVGGPEPAQDDFNDGSKSSSITAQFTTKKDG</sequence>
<reference evidence="3" key="1">
    <citation type="submission" date="2017-03" db="EMBL/GenBank/DDBJ databases">
        <title>Phytopthora megakarya and P. palmivora, two closely related causual agents of cacao black pod achieved similar genome size and gene model numbers by different mechanisms.</title>
        <authorList>
            <person name="Ali S."/>
            <person name="Shao J."/>
            <person name="Larry D.J."/>
            <person name="Kronmiller B."/>
            <person name="Shen D."/>
            <person name="Strem M.D."/>
            <person name="Melnick R.L."/>
            <person name="Guiltinan M.J."/>
            <person name="Tyler B.M."/>
            <person name="Meinhardt L.W."/>
            <person name="Bailey B.A."/>
        </authorList>
    </citation>
    <scope>NUCLEOTIDE SEQUENCE [LARGE SCALE GENOMIC DNA]</scope>
    <source>
        <strain evidence="3">zdho120</strain>
    </source>
</reference>
<proteinExistence type="predicted"/>
<evidence type="ECO:0000313" key="3">
    <source>
        <dbReference type="Proteomes" id="UP000198211"/>
    </source>
</evidence>
<name>A0A225VAL3_9STRA</name>
<feature type="region of interest" description="Disordered" evidence="1">
    <location>
        <begin position="1"/>
        <end position="29"/>
    </location>
</feature>
<dbReference type="Proteomes" id="UP000198211">
    <property type="component" value="Unassembled WGS sequence"/>
</dbReference>
<protein>
    <recommendedName>
        <fullName evidence="4">Eukaryotic/viral aspartic protease</fullName>
    </recommendedName>
</protein>
<dbReference type="AlphaFoldDB" id="A0A225VAL3"/>
<feature type="compositionally biased region" description="Acidic residues" evidence="1">
    <location>
        <begin position="89"/>
        <end position="103"/>
    </location>
</feature>
<feature type="compositionally biased region" description="Polar residues" evidence="1">
    <location>
        <begin position="105"/>
        <end position="121"/>
    </location>
</feature>
<evidence type="ECO:0000313" key="2">
    <source>
        <dbReference type="EMBL" id="OWZ01827.1"/>
    </source>
</evidence>